<organism evidence="4 5">
    <name type="scientific">Antribacter soli</name>
    <dbReference type="NCBI Taxonomy" id="2910976"/>
    <lineage>
        <taxon>Bacteria</taxon>
        <taxon>Bacillati</taxon>
        <taxon>Actinomycetota</taxon>
        <taxon>Actinomycetes</taxon>
        <taxon>Micrococcales</taxon>
        <taxon>Promicromonosporaceae</taxon>
        <taxon>Antribacter</taxon>
    </lineage>
</organism>
<dbReference type="RefSeq" id="WP_236091440.1">
    <property type="nucleotide sequence ID" value="NZ_JAKGSG010000068.1"/>
</dbReference>
<dbReference type="NCBIfam" id="TIGR00732">
    <property type="entry name" value="dprA"/>
    <property type="match status" value="1"/>
</dbReference>
<sequence length="340" mass="34572">MNELWNLASDETHARVLLALATAPGDEVTGRLVAQHGAAETVRLALGAHAPHDDLAVEAWRGATTPKLTVNAFGRAVQATVRAGLVAVFPDSPHWPAGLDDLGHRAPLVLWAKGDLDLLTTRVDQRVAVTGSRAATEYGLAIGRDLARELVERDVQVVSGGAFGIDTAAHRGALAFDGPTIAVIPAGLEHTYPAANRDLHARIAEHGLLLSELPPSTPVSRSALLARNRIIAGLSGATVIVEGAARSGSMHTAGQALALGRPLGAVPGAVTSVASGGPHLLLKRGAARLVTEASDVVDLLAGRPGAPAPAAVGPARGLVPEPVSRQAVTAPNGAAGGPSL</sequence>
<gene>
    <name evidence="4" type="primary">dprA</name>
    <name evidence="4" type="ORF">L1785_22280</name>
</gene>
<accession>A0AA41UBF4</accession>
<dbReference type="SUPFAM" id="SSF102405">
    <property type="entry name" value="MCP/YpsA-like"/>
    <property type="match status" value="1"/>
</dbReference>
<dbReference type="AlphaFoldDB" id="A0AA41UBF4"/>
<dbReference type="PANTHER" id="PTHR43022:SF1">
    <property type="entry name" value="PROTEIN SMF"/>
    <property type="match status" value="1"/>
</dbReference>
<evidence type="ECO:0000256" key="2">
    <source>
        <dbReference type="SAM" id="MobiDB-lite"/>
    </source>
</evidence>
<evidence type="ECO:0000313" key="5">
    <source>
        <dbReference type="Proteomes" id="UP001165405"/>
    </source>
</evidence>
<dbReference type="PANTHER" id="PTHR43022">
    <property type="entry name" value="PROTEIN SMF"/>
    <property type="match status" value="1"/>
</dbReference>
<feature type="domain" description="Smf/DprA SLOG" evidence="3">
    <location>
        <begin position="88"/>
        <end position="299"/>
    </location>
</feature>
<dbReference type="EMBL" id="JAKGSG010000068">
    <property type="protein sequence ID" value="MCF4123692.1"/>
    <property type="molecule type" value="Genomic_DNA"/>
</dbReference>
<dbReference type="Gene3D" id="3.40.50.450">
    <property type="match status" value="1"/>
</dbReference>
<dbReference type="Proteomes" id="UP001165405">
    <property type="component" value="Unassembled WGS sequence"/>
</dbReference>
<comment type="similarity">
    <text evidence="1">Belongs to the DprA/Smf family.</text>
</comment>
<dbReference type="InterPro" id="IPR003488">
    <property type="entry name" value="DprA"/>
</dbReference>
<evidence type="ECO:0000313" key="4">
    <source>
        <dbReference type="EMBL" id="MCF4123692.1"/>
    </source>
</evidence>
<feature type="region of interest" description="Disordered" evidence="2">
    <location>
        <begin position="321"/>
        <end position="340"/>
    </location>
</feature>
<proteinExistence type="inferred from homology"/>
<comment type="caution">
    <text evidence="4">The sequence shown here is derived from an EMBL/GenBank/DDBJ whole genome shotgun (WGS) entry which is preliminary data.</text>
</comment>
<evidence type="ECO:0000259" key="3">
    <source>
        <dbReference type="Pfam" id="PF02481"/>
    </source>
</evidence>
<dbReference type="GO" id="GO:0009294">
    <property type="term" value="P:DNA-mediated transformation"/>
    <property type="evidence" value="ECO:0007669"/>
    <property type="project" value="InterPro"/>
</dbReference>
<name>A0AA41UBF4_9MICO</name>
<dbReference type="Pfam" id="PF02481">
    <property type="entry name" value="DNA_processg_A"/>
    <property type="match status" value="1"/>
</dbReference>
<reference evidence="4" key="1">
    <citation type="submission" date="2022-01" db="EMBL/GenBank/DDBJ databases">
        <title>Antribacter sp. nov., isolated from Guizhou of China.</title>
        <authorList>
            <person name="Chengliang C."/>
            <person name="Ya Z."/>
        </authorList>
    </citation>
    <scope>NUCLEOTIDE SEQUENCE</scope>
    <source>
        <strain evidence="4">KLBMP 9083</strain>
    </source>
</reference>
<protein>
    <submittedName>
        <fullName evidence="4">DNA-processing protein DprA</fullName>
    </submittedName>
</protein>
<keyword evidence="5" id="KW-1185">Reference proteome</keyword>
<dbReference type="InterPro" id="IPR057666">
    <property type="entry name" value="DrpA_SLOG"/>
</dbReference>
<evidence type="ECO:0000256" key="1">
    <source>
        <dbReference type="ARBA" id="ARBA00006525"/>
    </source>
</evidence>